<dbReference type="AlphaFoldDB" id="A0A3A9ZIX8"/>
<comment type="caution">
    <text evidence="1">The sequence shown here is derived from an EMBL/GenBank/DDBJ whole genome shotgun (WGS) entry which is preliminary data.</text>
</comment>
<name>A0A3A9ZIX8_9ACTN</name>
<proteinExistence type="predicted"/>
<gene>
    <name evidence="1" type="ORF">D7223_09785</name>
</gene>
<sequence length="60" mass="6656">MASSAANRDVPHGGRVYEVPLDRVALLKRRDRAAQGALRLVLVDLAGDPRVLLRSQRYES</sequence>
<reference evidence="1 2" key="1">
    <citation type="journal article" date="2004" name="Syst. Appl. Microbiol.">
        <title>Cryptoendolithic actinomycetes from antarctic sandstone rock samples: Micromonospora endolithica sp. nov. and two isolates related to Micromonospora coerulea Jensen 1932.</title>
        <authorList>
            <person name="Hirsch P."/>
            <person name="Mevs U."/>
            <person name="Kroppenstedt R.M."/>
            <person name="Schumann P."/>
            <person name="Stackebrandt E."/>
        </authorList>
    </citation>
    <scope>NUCLEOTIDE SEQUENCE [LARGE SCALE GENOMIC DNA]</scope>
    <source>
        <strain evidence="1 2">JCM 12677</strain>
    </source>
</reference>
<dbReference type="EMBL" id="RBAK01000003">
    <property type="protein sequence ID" value="RKN48300.1"/>
    <property type="molecule type" value="Genomic_DNA"/>
</dbReference>
<organism evidence="1 2">
    <name type="scientific">Micromonospora endolithica</name>
    <dbReference type="NCBI Taxonomy" id="230091"/>
    <lineage>
        <taxon>Bacteria</taxon>
        <taxon>Bacillati</taxon>
        <taxon>Actinomycetota</taxon>
        <taxon>Actinomycetes</taxon>
        <taxon>Micromonosporales</taxon>
        <taxon>Micromonosporaceae</taxon>
        <taxon>Micromonospora</taxon>
    </lineage>
</organism>
<protein>
    <submittedName>
        <fullName evidence="1">Uncharacterized protein</fullName>
    </submittedName>
</protein>
<accession>A0A3A9ZIX8</accession>
<dbReference type="Proteomes" id="UP000281726">
    <property type="component" value="Unassembled WGS sequence"/>
</dbReference>
<evidence type="ECO:0000313" key="1">
    <source>
        <dbReference type="EMBL" id="RKN48300.1"/>
    </source>
</evidence>
<keyword evidence="2" id="KW-1185">Reference proteome</keyword>
<evidence type="ECO:0000313" key="2">
    <source>
        <dbReference type="Proteomes" id="UP000281726"/>
    </source>
</evidence>